<sequence length="330" mass="38236">MYTPKENFIRTVNKDNPDRLVNDYEAFAVIRNDPITDLDRGIRIQGQEIKDIYGTTIIWPENQPGGMPHVTEENKVIKDITNWRNELKLPDYAAMDLDWTLNAEMVAQVDRNEKLVTSIMATGLFERLHFLMGFEDTLINLLEEPEAMHDLLDALLEVRMTYVRLLIENMKPEVIIHHDDWGTKHSLFVNYDTWCEFFKERYRKLYGYLREQGVTVIHHADCYCANIVKDMAEIGVQIWQGVIPDNDLCVLQKELDGSMILMGGINAEIDRSDWTEESVRREVRRACDTYAPGGSFIPCLTYGGPGSIYPGVIETIRDEIAQYNKEHYHI</sequence>
<dbReference type="RefSeq" id="WP_028527623.1">
    <property type="nucleotide sequence ID" value="NZ_CABLBR010000003.1"/>
</dbReference>
<organism evidence="2 3">
    <name type="scientific">Ruminococcus gauvreauii</name>
    <dbReference type="NCBI Taxonomy" id="438033"/>
    <lineage>
        <taxon>Bacteria</taxon>
        <taxon>Bacillati</taxon>
        <taxon>Bacillota</taxon>
        <taxon>Clostridia</taxon>
        <taxon>Eubacteriales</taxon>
        <taxon>Oscillospiraceae</taxon>
        <taxon>Ruminococcus</taxon>
    </lineage>
</organism>
<dbReference type="InterPro" id="IPR038071">
    <property type="entry name" value="UROD/MetE-like_sf"/>
</dbReference>
<accession>A0ABY5VJZ5</accession>
<dbReference type="Gene3D" id="3.20.20.210">
    <property type="match status" value="1"/>
</dbReference>
<name>A0ABY5VJZ5_9FIRM</name>
<dbReference type="EMBL" id="CP102290">
    <property type="protein sequence ID" value="UWP60925.1"/>
    <property type="molecule type" value="Genomic_DNA"/>
</dbReference>
<dbReference type="PANTHER" id="PTHR47099:SF1">
    <property type="entry name" value="METHYLCOBAMIDE:COM METHYLTRANSFERASE MTBA"/>
    <property type="match status" value="1"/>
</dbReference>
<dbReference type="InterPro" id="IPR052024">
    <property type="entry name" value="Methanogen_methyltrans"/>
</dbReference>
<dbReference type="Proteomes" id="UP001060164">
    <property type="component" value="Chromosome"/>
</dbReference>
<feature type="domain" description="Uroporphyrinogen decarboxylase (URO-D)" evidence="1">
    <location>
        <begin position="67"/>
        <end position="312"/>
    </location>
</feature>
<keyword evidence="3" id="KW-1185">Reference proteome</keyword>
<dbReference type="InterPro" id="IPR000257">
    <property type="entry name" value="Uroporphyrinogen_deCOase"/>
</dbReference>
<dbReference type="SUPFAM" id="SSF51726">
    <property type="entry name" value="UROD/MetE-like"/>
    <property type="match status" value="1"/>
</dbReference>
<reference evidence="2" key="1">
    <citation type="journal article" date="2022" name="Cell">
        <title>Design, construction, and in vivo augmentation of a complex gut microbiome.</title>
        <authorList>
            <person name="Cheng A.G."/>
            <person name="Ho P.Y."/>
            <person name="Aranda-Diaz A."/>
            <person name="Jain S."/>
            <person name="Yu F.B."/>
            <person name="Meng X."/>
            <person name="Wang M."/>
            <person name="Iakiviak M."/>
            <person name="Nagashima K."/>
            <person name="Zhao A."/>
            <person name="Murugkar P."/>
            <person name="Patil A."/>
            <person name="Atabakhsh K."/>
            <person name="Weakley A."/>
            <person name="Yan J."/>
            <person name="Brumbaugh A.R."/>
            <person name="Higginbottom S."/>
            <person name="Dimas A."/>
            <person name="Shiver A.L."/>
            <person name="Deutschbauer A."/>
            <person name="Neff N."/>
            <person name="Sonnenburg J.L."/>
            <person name="Huang K.C."/>
            <person name="Fischbach M.A."/>
        </authorList>
    </citation>
    <scope>NUCLEOTIDE SEQUENCE</scope>
    <source>
        <strain evidence="2">DSM 19829</strain>
    </source>
</reference>
<evidence type="ECO:0000259" key="1">
    <source>
        <dbReference type="Pfam" id="PF01208"/>
    </source>
</evidence>
<proteinExistence type="predicted"/>
<gene>
    <name evidence="2" type="ORF">NQ502_07820</name>
</gene>
<evidence type="ECO:0000313" key="2">
    <source>
        <dbReference type="EMBL" id="UWP60925.1"/>
    </source>
</evidence>
<evidence type="ECO:0000313" key="3">
    <source>
        <dbReference type="Proteomes" id="UP001060164"/>
    </source>
</evidence>
<protein>
    <submittedName>
        <fullName evidence="2">Uroporphyrinogen decarboxylase (URO-D)</fullName>
    </submittedName>
</protein>
<dbReference type="PANTHER" id="PTHR47099">
    <property type="entry name" value="METHYLCOBAMIDE:COM METHYLTRANSFERASE MTBA"/>
    <property type="match status" value="1"/>
</dbReference>
<dbReference type="Pfam" id="PF01208">
    <property type="entry name" value="URO-D"/>
    <property type="match status" value="1"/>
</dbReference>